<evidence type="ECO:0000313" key="1">
    <source>
        <dbReference type="EMBL" id="KAI4344179.1"/>
    </source>
</evidence>
<accession>A0ACB9P887</accession>
<keyword evidence="2" id="KW-1185">Reference proteome</keyword>
<organism evidence="1 2">
    <name type="scientific">Bauhinia variegata</name>
    <name type="common">Purple orchid tree</name>
    <name type="synonym">Phanera variegata</name>
    <dbReference type="NCBI Taxonomy" id="167791"/>
    <lineage>
        <taxon>Eukaryota</taxon>
        <taxon>Viridiplantae</taxon>
        <taxon>Streptophyta</taxon>
        <taxon>Embryophyta</taxon>
        <taxon>Tracheophyta</taxon>
        <taxon>Spermatophyta</taxon>
        <taxon>Magnoliopsida</taxon>
        <taxon>eudicotyledons</taxon>
        <taxon>Gunneridae</taxon>
        <taxon>Pentapetalae</taxon>
        <taxon>rosids</taxon>
        <taxon>fabids</taxon>
        <taxon>Fabales</taxon>
        <taxon>Fabaceae</taxon>
        <taxon>Cercidoideae</taxon>
        <taxon>Cercideae</taxon>
        <taxon>Bauhiniinae</taxon>
        <taxon>Bauhinia</taxon>
    </lineage>
</organism>
<dbReference type="EMBL" id="CM039430">
    <property type="protein sequence ID" value="KAI4344179.1"/>
    <property type="molecule type" value="Genomic_DNA"/>
</dbReference>
<dbReference type="Proteomes" id="UP000828941">
    <property type="component" value="Chromosome 5"/>
</dbReference>
<evidence type="ECO:0000313" key="2">
    <source>
        <dbReference type="Proteomes" id="UP000828941"/>
    </source>
</evidence>
<gene>
    <name evidence="1" type="ORF">L6164_011435</name>
</gene>
<protein>
    <submittedName>
        <fullName evidence="1">Uncharacterized protein</fullName>
    </submittedName>
</protein>
<sequence length="1135" mass="128490">MSNFSDELQHVKALISSEDKSNRSLGYSTLFHFQQLSADNPSFIQSLAQCSQTLVHSIVSDVSDDDEEIAAQALKSLGFMIYHPSIVATLQVDDATLVLESLAQLITTTKLKSVCNLGVWCISVQQLDASFLATHYHSLLRAILHALDNPMGSLSTTFEAIQAIVKLAAQLNDQMRDSSHIWAPSIYRRLISIEKKERDASESCLLKIRSTIIPPSLDLSKVLIRNLKEKLLNGMKDLIDQGMKVQAIRAWGWFVRMLGSCALKNRHLVNDMLKIPERTLTDLDPQVQIATQVAWEGLIDALVHCPISLEKNTPVGENSAQQKHSLERKNCDIQANGFPKIIKLIMTPLIGIMSNKCDTSVKSSCFNTWCYLLHKLDISVNEPWVITMVLEPILKAIFQNGPDSKNIWLWKACLSLLTDSISHKRREVDCQSIKEVRPRICEIEPSISKTCSWKQHPIRWLPWDISQLDFYLGIVFVLIRQASMETVSPQHRRYVYDDAVKLFISLLRGVKLDLESQSTNYDGIMCCLNSLLMFMKRVCEDLYLGGCENDDPCCIAIQFIDAITRELGPSVLGSPLYRFALDLKYIANLQSSNVNEHLKFLSVSCISYMDKVSPMVYLIALYFHMMVQSTMEFPQSDCTIQGRSEYFKFIFSSNDPLENILVCTGLLYKHIQPRYLNIWITVAQGLKDCVHDAKCKSLLEAMSDSAGYSSVCHLLFHPLVATSELPRLTLSNASASSEKYLTSPERNVSLECIIQTWKSLYGYLCASKLRHQAVTDFSNDLCSMLSGWCDEIARIPENGTDINFTCKDMDPYLLYLSGNFLICILEQVQTSELIPETGRSIGPSDSNSTGDIKASLKLAVSYMNLLRIKMVSDPLPGFVVISRVFYALACFLSSLNGKIYIFLFLEIVSCQLLQWLSNMEMQDQITNDQLRFLWTETLGRLRSHPPLNLDSALLKRYEPLFEKTLDHPYPSISEPTIDFWNSTFGQQTMLDIPPSLLPVLDKLSRNGKLKLQKRSLPFLRRCHSHAEANNTLHGYRVTATHNMTSKRVGLMLDNDNHPAREEGLTSSLKRKRLELTEHQKEVRRAQQGRVRDCGGHGPGVRTYTDLDFSQGFEDSQDSQEIRDSEAILQMLRKAI</sequence>
<comment type="caution">
    <text evidence="1">The sequence shown here is derived from an EMBL/GenBank/DDBJ whole genome shotgun (WGS) entry which is preliminary data.</text>
</comment>
<reference evidence="1 2" key="1">
    <citation type="journal article" date="2022" name="DNA Res.">
        <title>Chromosomal-level genome assembly of the orchid tree Bauhinia variegata (Leguminosae; Cercidoideae) supports the allotetraploid origin hypothesis of Bauhinia.</title>
        <authorList>
            <person name="Zhong Y."/>
            <person name="Chen Y."/>
            <person name="Zheng D."/>
            <person name="Pang J."/>
            <person name="Liu Y."/>
            <person name="Luo S."/>
            <person name="Meng S."/>
            <person name="Qian L."/>
            <person name="Wei D."/>
            <person name="Dai S."/>
            <person name="Zhou R."/>
        </authorList>
    </citation>
    <scope>NUCLEOTIDE SEQUENCE [LARGE SCALE GENOMIC DNA]</scope>
    <source>
        <strain evidence="1">BV-YZ2020</strain>
    </source>
</reference>
<proteinExistence type="predicted"/>
<name>A0ACB9P887_BAUVA</name>